<comment type="caution">
    <text evidence="2">The sequence shown here is derived from an EMBL/GenBank/DDBJ whole genome shotgun (WGS) entry which is preliminary data.</text>
</comment>
<dbReference type="RefSeq" id="WP_157066410.1">
    <property type="nucleotide sequence ID" value="NZ_PGEY01000001.1"/>
</dbReference>
<reference evidence="2 3" key="1">
    <citation type="submission" date="2017-11" db="EMBL/GenBank/DDBJ databases">
        <title>Sequencing the genomes of 1000 actinobacteria strains.</title>
        <authorList>
            <person name="Klenk H.-P."/>
        </authorList>
    </citation>
    <scope>NUCLEOTIDE SEQUENCE [LARGE SCALE GENOMIC DNA]</scope>
    <source>
        <strain evidence="2 3">DSM 12798</strain>
    </source>
</reference>
<dbReference type="EMBL" id="PGEY01000001">
    <property type="protein sequence ID" value="PJJ45371.1"/>
    <property type="molecule type" value="Genomic_DNA"/>
</dbReference>
<keyword evidence="3" id="KW-1185">Reference proteome</keyword>
<evidence type="ECO:0000256" key="1">
    <source>
        <dbReference type="SAM" id="MobiDB-lite"/>
    </source>
</evidence>
<feature type="compositionally biased region" description="Acidic residues" evidence="1">
    <location>
        <begin position="9"/>
        <end position="19"/>
    </location>
</feature>
<gene>
    <name evidence="2" type="ORF">ATK23_2642</name>
</gene>
<protein>
    <submittedName>
        <fullName evidence="2">Uncharacterized protein</fullName>
    </submittedName>
</protein>
<accession>A0ABX4N0N4</accession>
<proteinExistence type="predicted"/>
<dbReference type="Proteomes" id="UP000229263">
    <property type="component" value="Unassembled WGS sequence"/>
</dbReference>
<organism evidence="2 3">
    <name type="scientific">Glutamicibacter mysorens</name>
    <dbReference type="NCBI Taxonomy" id="257984"/>
    <lineage>
        <taxon>Bacteria</taxon>
        <taxon>Bacillati</taxon>
        <taxon>Actinomycetota</taxon>
        <taxon>Actinomycetes</taxon>
        <taxon>Micrococcales</taxon>
        <taxon>Micrococcaceae</taxon>
        <taxon>Glutamicibacter</taxon>
    </lineage>
</organism>
<evidence type="ECO:0000313" key="3">
    <source>
        <dbReference type="Proteomes" id="UP000229263"/>
    </source>
</evidence>
<feature type="region of interest" description="Disordered" evidence="1">
    <location>
        <begin position="1"/>
        <end position="52"/>
    </location>
</feature>
<evidence type="ECO:0000313" key="2">
    <source>
        <dbReference type="EMBL" id="PJJ45371.1"/>
    </source>
</evidence>
<sequence>MIGIPPNNDELDLDGDETQEPTARPAAPSRDTGHAEPERPFVYEDAQQRLRG</sequence>
<feature type="compositionally biased region" description="Basic and acidic residues" evidence="1">
    <location>
        <begin position="31"/>
        <end position="52"/>
    </location>
</feature>
<name>A0ABX4N0N4_9MICC</name>